<sequence>MLKELRHFRRSWGVVLVVVYLAVSVRRIARGVTPPAGTSQGGRYSTYTYLDVPETFDAVYAVYGFTSPSWHVNSLLFLVPLIGLLLGYGTIATERETGQLFTSLSLPSPRSTVLYGTYFGRAIVLACAIGVVLAVGWISITNRFETVSVWRYLVFSLATIGYGLVWLSIGVAISAVFSTARRAAAGVFVAFGYQLLPVHEVVLGLSPLYPYYHVIDPRQAYLVLVAAPYDHLIPKTHVDAVLGSGGFGSYQMSTEFAADAVPWFFSWPIAVAVLALWIAFPLWFACNQLDRLERTSNS</sequence>
<dbReference type="EMBL" id="JBHSAQ010000002">
    <property type="protein sequence ID" value="MFC3957759.1"/>
    <property type="molecule type" value="Genomic_DNA"/>
</dbReference>
<keyword evidence="1" id="KW-0472">Membrane</keyword>
<dbReference type="RefSeq" id="WP_343217330.1">
    <property type="nucleotide sequence ID" value="NZ_CP101824.1"/>
</dbReference>
<dbReference type="PANTHER" id="PTHR43471">
    <property type="entry name" value="ABC TRANSPORTER PERMEASE"/>
    <property type="match status" value="1"/>
</dbReference>
<evidence type="ECO:0000313" key="2">
    <source>
        <dbReference type="EMBL" id="MFC3957759.1"/>
    </source>
</evidence>
<keyword evidence="3" id="KW-1185">Reference proteome</keyword>
<dbReference type="AlphaFoldDB" id="A0ABD5NL15"/>
<comment type="caution">
    <text evidence="2">The sequence shown here is derived from an EMBL/GenBank/DDBJ whole genome shotgun (WGS) entry which is preliminary data.</text>
</comment>
<dbReference type="GeneID" id="73903134"/>
<dbReference type="Pfam" id="PF12679">
    <property type="entry name" value="ABC2_membrane_2"/>
    <property type="match status" value="1"/>
</dbReference>
<keyword evidence="1" id="KW-0812">Transmembrane</keyword>
<proteinExistence type="predicted"/>
<gene>
    <name evidence="2" type="ORF">ACFOUR_05150</name>
</gene>
<evidence type="ECO:0000256" key="1">
    <source>
        <dbReference type="SAM" id="Phobius"/>
    </source>
</evidence>
<feature type="transmembrane region" description="Helical" evidence="1">
    <location>
        <begin position="264"/>
        <end position="286"/>
    </location>
</feature>
<dbReference type="PANTHER" id="PTHR43471:SF1">
    <property type="entry name" value="ABC TRANSPORTER PERMEASE PROTEIN NOSY-RELATED"/>
    <property type="match status" value="1"/>
</dbReference>
<name>A0ABD5NL15_9EURY</name>
<reference evidence="2 3" key="1">
    <citation type="journal article" date="2019" name="Int. J. Syst. Evol. Microbiol.">
        <title>The Global Catalogue of Microorganisms (GCM) 10K type strain sequencing project: providing services to taxonomists for standard genome sequencing and annotation.</title>
        <authorList>
            <consortium name="The Broad Institute Genomics Platform"/>
            <consortium name="The Broad Institute Genome Sequencing Center for Infectious Disease"/>
            <person name="Wu L."/>
            <person name="Ma J."/>
        </authorList>
    </citation>
    <scope>NUCLEOTIDE SEQUENCE [LARGE SCALE GENOMIC DNA]</scope>
    <source>
        <strain evidence="2 3">IBRC-M 10256</strain>
    </source>
</reference>
<feature type="transmembrane region" description="Helical" evidence="1">
    <location>
        <begin position="152"/>
        <end position="177"/>
    </location>
</feature>
<feature type="transmembrane region" description="Helical" evidence="1">
    <location>
        <begin position="112"/>
        <end position="140"/>
    </location>
</feature>
<keyword evidence="1" id="KW-1133">Transmembrane helix</keyword>
<feature type="transmembrane region" description="Helical" evidence="1">
    <location>
        <begin position="12"/>
        <end position="29"/>
    </location>
</feature>
<dbReference type="GO" id="GO:0005886">
    <property type="term" value="C:plasma membrane"/>
    <property type="evidence" value="ECO:0007669"/>
    <property type="project" value="UniProtKB-SubCell"/>
</dbReference>
<feature type="transmembrane region" description="Helical" evidence="1">
    <location>
        <begin position="70"/>
        <end position="91"/>
    </location>
</feature>
<accession>A0ABD5NL15</accession>
<protein>
    <submittedName>
        <fullName evidence="2">ABC transporter permease</fullName>
    </submittedName>
</protein>
<dbReference type="Proteomes" id="UP001595846">
    <property type="component" value="Unassembled WGS sequence"/>
</dbReference>
<feature type="transmembrane region" description="Helical" evidence="1">
    <location>
        <begin position="184"/>
        <end position="209"/>
    </location>
</feature>
<evidence type="ECO:0000313" key="3">
    <source>
        <dbReference type="Proteomes" id="UP001595846"/>
    </source>
</evidence>
<organism evidence="2 3">
    <name type="scientific">Halovivax cerinus</name>
    <dbReference type="NCBI Taxonomy" id="1487865"/>
    <lineage>
        <taxon>Archaea</taxon>
        <taxon>Methanobacteriati</taxon>
        <taxon>Methanobacteriota</taxon>
        <taxon>Stenosarchaea group</taxon>
        <taxon>Halobacteria</taxon>
        <taxon>Halobacteriales</taxon>
        <taxon>Natrialbaceae</taxon>
        <taxon>Halovivax</taxon>
    </lineage>
</organism>